<dbReference type="EMBL" id="PJNI01000011">
    <property type="protein sequence ID" value="PKR80276.1"/>
    <property type="molecule type" value="Genomic_DNA"/>
</dbReference>
<dbReference type="InterPro" id="IPR011004">
    <property type="entry name" value="Trimer_LpxA-like_sf"/>
</dbReference>
<evidence type="ECO:0000256" key="1">
    <source>
        <dbReference type="ARBA" id="ARBA00022679"/>
    </source>
</evidence>
<gene>
    <name evidence="3" type="ORF">CW751_10500</name>
</gene>
<organism evidence="3 4">
    <name type="scientific">Brumimicrobium salinarum</name>
    <dbReference type="NCBI Taxonomy" id="2058658"/>
    <lineage>
        <taxon>Bacteria</taxon>
        <taxon>Pseudomonadati</taxon>
        <taxon>Bacteroidota</taxon>
        <taxon>Flavobacteriia</taxon>
        <taxon>Flavobacteriales</taxon>
        <taxon>Crocinitomicaceae</taxon>
        <taxon>Brumimicrobium</taxon>
    </lineage>
</organism>
<dbReference type="GO" id="GO:0016746">
    <property type="term" value="F:acyltransferase activity"/>
    <property type="evidence" value="ECO:0007669"/>
    <property type="project" value="UniProtKB-KW"/>
</dbReference>
<reference evidence="3 4" key="1">
    <citation type="submission" date="2017-12" db="EMBL/GenBank/DDBJ databases">
        <title>The draft genome sequence of Brumimicrobium saltpan LHR20.</title>
        <authorList>
            <person name="Do Z.-J."/>
            <person name="Luo H.-R."/>
        </authorList>
    </citation>
    <scope>NUCLEOTIDE SEQUENCE [LARGE SCALE GENOMIC DNA]</scope>
    <source>
        <strain evidence="3 4">LHR20</strain>
    </source>
</reference>
<dbReference type="InterPro" id="IPR050065">
    <property type="entry name" value="GlmU-like"/>
</dbReference>
<evidence type="ECO:0000256" key="2">
    <source>
        <dbReference type="ARBA" id="ARBA00023315"/>
    </source>
</evidence>
<dbReference type="PANTHER" id="PTHR43584:SF9">
    <property type="entry name" value="TRANSFERASE HEXAPEPTIDE REPEAT CONTAINING PROTEIN"/>
    <property type="match status" value="1"/>
</dbReference>
<name>A0A2I0R111_9FLAO</name>
<keyword evidence="2" id="KW-0012">Acyltransferase</keyword>
<keyword evidence="4" id="KW-1185">Reference proteome</keyword>
<evidence type="ECO:0000313" key="4">
    <source>
        <dbReference type="Proteomes" id="UP000236654"/>
    </source>
</evidence>
<dbReference type="PANTHER" id="PTHR43584">
    <property type="entry name" value="NUCLEOTIDYL TRANSFERASE"/>
    <property type="match status" value="1"/>
</dbReference>
<proteinExistence type="predicted"/>
<dbReference type="NCBIfam" id="TIGR03991">
    <property type="entry name" value="alt_bact_glmU"/>
    <property type="match status" value="1"/>
</dbReference>
<sequence>MNIILHDLSNHLVFAPLSLTRPVGNLRMGMWTNDERWQFYLPEATVSFRTEEYLVDKFPMHQTDDNVWVNATVIPNEELVKLVQELKVDESLYVNGVFVAQRGTTFSPKENDSHQLEEFLVLEHRWDLYQKNDSILATDFAAYVKGRKSASLSKTNTLIGDANQLFIEEGATVECAILNVKSGPIYVGKNAEIMEGSVVRGGLAMAEGSALKLSTKVYGATSLGPHSKVGGEVNNVIFQAYSNKGHDGFLGNSLIGEWCNLGADTNCSNLKNNYGNVKTYSYLTESMEQTELMFMGVTMGDHSKTSINTMLNTATVVGVCANIFTSGFPPKYVPNFSWGGEQNSPVYDLDRAVDAANQMMIRRGKKIQNGDLKILEHLFPNK</sequence>
<dbReference type="OrthoDB" id="9784832at2"/>
<protein>
    <submittedName>
        <fullName evidence="3">Glucose-1-phosphate thymidylyltransferase</fullName>
    </submittedName>
</protein>
<dbReference type="SUPFAM" id="SSF51161">
    <property type="entry name" value="Trimeric LpxA-like enzymes"/>
    <property type="match status" value="1"/>
</dbReference>
<dbReference type="AlphaFoldDB" id="A0A2I0R111"/>
<accession>A0A2I0R111</accession>
<dbReference type="Gene3D" id="2.160.10.10">
    <property type="entry name" value="Hexapeptide repeat proteins"/>
    <property type="match status" value="1"/>
</dbReference>
<evidence type="ECO:0000313" key="3">
    <source>
        <dbReference type="EMBL" id="PKR80276.1"/>
    </source>
</evidence>
<dbReference type="GO" id="GO:0016779">
    <property type="term" value="F:nucleotidyltransferase activity"/>
    <property type="evidence" value="ECO:0007669"/>
    <property type="project" value="UniProtKB-ARBA"/>
</dbReference>
<dbReference type="Pfam" id="PF13562">
    <property type="entry name" value="NTP_transf_4"/>
    <property type="match status" value="1"/>
</dbReference>
<comment type="caution">
    <text evidence="3">The sequence shown here is derived from an EMBL/GenBank/DDBJ whole genome shotgun (WGS) entry which is preliminary data.</text>
</comment>
<dbReference type="RefSeq" id="WP_101334964.1">
    <property type="nucleotide sequence ID" value="NZ_PJNI01000011.1"/>
</dbReference>
<dbReference type="InterPro" id="IPR023917">
    <property type="entry name" value="Bifunctiontional_GlmU_bac-type"/>
</dbReference>
<keyword evidence="1 3" id="KW-0808">Transferase</keyword>
<dbReference type="Proteomes" id="UP000236654">
    <property type="component" value="Unassembled WGS sequence"/>
</dbReference>